<protein>
    <submittedName>
        <fullName evidence="6">DNA-binding GntR family transcriptional regulator</fullName>
    </submittedName>
</protein>
<dbReference type="GO" id="GO:0003677">
    <property type="term" value="F:DNA binding"/>
    <property type="evidence" value="ECO:0007669"/>
    <property type="project" value="UniProtKB-KW"/>
</dbReference>
<evidence type="ECO:0000256" key="4">
    <source>
        <dbReference type="SAM" id="MobiDB-lite"/>
    </source>
</evidence>
<feature type="domain" description="HTH gntR-type" evidence="5">
    <location>
        <begin position="1"/>
        <end position="66"/>
    </location>
</feature>
<proteinExistence type="predicted"/>
<evidence type="ECO:0000313" key="6">
    <source>
        <dbReference type="EMBL" id="MBB5081589.1"/>
    </source>
</evidence>
<dbReference type="PANTHER" id="PTHR43537:SF24">
    <property type="entry name" value="GLUCONATE OPERON TRANSCRIPTIONAL REPRESSOR"/>
    <property type="match status" value="1"/>
</dbReference>
<keyword evidence="1" id="KW-0805">Transcription regulation</keyword>
<dbReference type="SMART" id="SM00895">
    <property type="entry name" value="FCD"/>
    <property type="match status" value="1"/>
</dbReference>
<keyword evidence="7" id="KW-1185">Reference proteome</keyword>
<organism evidence="6 7">
    <name type="scientific">Nonomuraea endophytica</name>
    <dbReference type="NCBI Taxonomy" id="714136"/>
    <lineage>
        <taxon>Bacteria</taxon>
        <taxon>Bacillati</taxon>
        <taxon>Actinomycetota</taxon>
        <taxon>Actinomycetes</taxon>
        <taxon>Streptosporangiales</taxon>
        <taxon>Streptosporangiaceae</taxon>
        <taxon>Nonomuraea</taxon>
    </lineage>
</organism>
<dbReference type="Gene3D" id="1.10.10.10">
    <property type="entry name" value="Winged helix-like DNA-binding domain superfamily/Winged helix DNA-binding domain"/>
    <property type="match status" value="1"/>
</dbReference>
<dbReference type="PANTHER" id="PTHR43537">
    <property type="entry name" value="TRANSCRIPTIONAL REGULATOR, GNTR FAMILY"/>
    <property type="match status" value="1"/>
</dbReference>
<feature type="region of interest" description="Disordered" evidence="4">
    <location>
        <begin position="207"/>
        <end position="227"/>
    </location>
</feature>
<dbReference type="InterPro" id="IPR036390">
    <property type="entry name" value="WH_DNA-bd_sf"/>
</dbReference>
<evidence type="ECO:0000256" key="3">
    <source>
        <dbReference type="ARBA" id="ARBA00023163"/>
    </source>
</evidence>
<evidence type="ECO:0000259" key="5">
    <source>
        <dbReference type="PROSITE" id="PS50949"/>
    </source>
</evidence>
<dbReference type="SUPFAM" id="SSF46785">
    <property type="entry name" value="Winged helix' DNA-binding domain"/>
    <property type="match status" value="1"/>
</dbReference>
<comment type="caution">
    <text evidence="6">The sequence shown here is derived from an EMBL/GenBank/DDBJ whole genome shotgun (WGS) entry which is preliminary data.</text>
</comment>
<reference evidence="6 7" key="1">
    <citation type="submission" date="2020-08" db="EMBL/GenBank/DDBJ databases">
        <title>Genomic Encyclopedia of Type Strains, Phase IV (KMG-IV): sequencing the most valuable type-strain genomes for metagenomic binning, comparative biology and taxonomic classification.</title>
        <authorList>
            <person name="Goeker M."/>
        </authorList>
    </citation>
    <scope>NUCLEOTIDE SEQUENCE [LARGE SCALE GENOMIC DNA]</scope>
    <source>
        <strain evidence="6 7">DSM 45385</strain>
    </source>
</reference>
<dbReference type="CDD" id="cd07377">
    <property type="entry name" value="WHTH_GntR"/>
    <property type="match status" value="1"/>
</dbReference>
<dbReference type="AlphaFoldDB" id="A0A7W8A9M0"/>
<evidence type="ECO:0000256" key="1">
    <source>
        <dbReference type="ARBA" id="ARBA00023015"/>
    </source>
</evidence>
<dbReference type="SMART" id="SM00345">
    <property type="entry name" value="HTH_GNTR"/>
    <property type="match status" value="1"/>
</dbReference>
<dbReference type="InterPro" id="IPR008920">
    <property type="entry name" value="TF_FadR/GntR_C"/>
</dbReference>
<accession>A0A7W8A9M0</accession>
<dbReference type="RefSeq" id="WP_184969097.1">
    <property type="nucleotide sequence ID" value="NZ_JACHIN010000011.1"/>
</dbReference>
<evidence type="ECO:0000256" key="2">
    <source>
        <dbReference type="ARBA" id="ARBA00023125"/>
    </source>
</evidence>
<evidence type="ECO:0000313" key="7">
    <source>
        <dbReference type="Proteomes" id="UP000568380"/>
    </source>
</evidence>
<sequence length="227" mass="24029">MQTESVYRRLRERIVTGGYAPGERLTELSVSAVLEVSRTPVREALRRLEGDGLVRSAGRGVIVAALSGEALAHAYAVRASLEALTAETAAARQRAGRIAPADLADLTRDNTLLAEVTQAGDYDQAMLLNRRFHRRVAELAANPIALEMLDRLWDQIVVSTRASLTPPQRPDAVVAEHRLLVCAIADGEAELAGRIAAGHARATALAAEAGVPDDSGANSGATVKKGP</sequence>
<dbReference type="Pfam" id="PF07729">
    <property type="entry name" value="FCD"/>
    <property type="match status" value="1"/>
</dbReference>
<keyword evidence="3" id="KW-0804">Transcription</keyword>
<dbReference type="InterPro" id="IPR000524">
    <property type="entry name" value="Tscrpt_reg_HTH_GntR"/>
</dbReference>
<name>A0A7W8A9M0_9ACTN</name>
<dbReference type="PROSITE" id="PS50949">
    <property type="entry name" value="HTH_GNTR"/>
    <property type="match status" value="1"/>
</dbReference>
<dbReference type="Proteomes" id="UP000568380">
    <property type="component" value="Unassembled WGS sequence"/>
</dbReference>
<dbReference type="GO" id="GO:0003700">
    <property type="term" value="F:DNA-binding transcription factor activity"/>
    <property type="evidence" value="ECO:0007669"/>
    <property type="project" value="InterPro"/>
</dbReference>
<dbReference type="Pfam" id="PF00392">
    <property type="entry name" value="GntR"/>
    <property type="match status" value="1"/>
</dbReference>
<dbReference type="EMBL" id="JACHIN010000011">
    <property type="protein sequence ID" value="MBB5081589.1"/>
    <property type="molecule type" value="Genomic_DNA"/>
</dbReference>
<dbReference type="InterPro" id="IPR011711">
    <property type="entry name" value="GntR_C"/>
</dbReference>
<dbReference type="InterPro" id="IPR036388">
    <property type="entry name" value="WH-like_DNA-bd_sf"/>
</dbReference>
<dbReference type="Gene3D" id="1.20.120.530">
    <property type="entry name" value="GntR ligand-binding domain-like"/>
    <property type="match status" value="1"/>
</dbReference>
<gene>
    <name evidence="6" type="ORF">HNR40_007084</name>
</gene>
<dbReference type="SUPFAM" id="SSF48008">
    <property type="entry name" value="GntR ligand-binding domain-like"/>
    <property type="match status" value="1"/>
</dbReference>
<keyword evidence="2 6" id="KW-0238">DNA-binding</keyword>